<reference evidence="3" key="1">
    <citation type="submission" date="2016-10" db="EMBL/GenBank/DDBJ databases">
        <authorList>
            <person name="Varghese N."/>
            <person name="Submissions S."/>
        </authorList>
    </citation>
    <scope>NUCLEOTIDE SEQUENCE [LARGE SCALE GENOMIC DNA]</scope>
    <source>
        <strain evidence="3">DSM 45459</strain>
    </source>
</reference>
<proteinExistence type="predicted"/>
<evidence type="ECO:0000313" key="2">
    <source>
        <dbReference type="EMBL" id="SDQ16402.1"/>
    </source>
</evidence>
<dbReference type="EMBL" id="FNKO01000001">
    <property type="protein sequence ID" value="SDQ16402.1"/>
    <property type="molecule type" value="Genomic_DNA"/>
</dbReference>
<dbReference type="Proteomes" id="UP000199301">
    <property type="component" value="Unassembled WGS sequence"/>
</dbReference>
<organism evidence="2 3">
    <name type="scientific">Actinopolyspora saharensis</name>
    <dbReference type="NCBI Taxonomy" id="995062"/>
    <lineage>
        <taxon>Bacteria</taxon>
        <taxon>Bacillati</taxon>
        <taxon>Actinomycetota</taxon>
        <taxon>Actinomycetes</taxon>
        <taxon>Actinopolysporales</taxon>
        <taxon>Actinopolysporaceae</taxon>
        <taxon>Actinopolyspora</taxon>
    </lineage>
</organism>
<dbReference type="AlphaFoldDB" id="A0A1H0YMI0"/>
<name>A0A1H0YMI0_9ACTN</name>
<sequence>MAAPVVAEVVPELREAAEGFRRVVTPRSDSVRVETEPTPASLHLPVGWNGAGTSTQPQAGTPPFAGSGRRCGVARPRCGSVRPDSRPRRADSFGSVGALAL</sequence>
<evidence type="ECO:0000256" key="1">
    <source>
        <dbReference type="SAM" id="MobiDB-lite"/>
    </source>
</evidence>
<gene>
    <name evidence="2" type="ORF">SAMN04489718_0560</name>
</gene>
<accession>A0A1H0YMI0</accession>
<evidence type="ECO:0000313" key="3">
    <source>
        <dbReference type="Proteomes" id="UP000199301"/>
    </source>
</evidence>
<keyword evidence="3" id="KW-1185">Reference proteome</keyword>
<feature type="region of interest" description="Disordered" evidence="1">
    <location>
        <begin position="31"/>
        <end position="101"/>
    </location>
</feature>
<protein>
    <submittedName>
        <fullName evidence="2">Uncharacterized protein</fullName>
    </submittedName>
</protein>